<protein>
    <recommendedName>
        <fullName evidence="10">Transporter</fullName>
    </recommendedName>
</protein>
<evidence type="ECO:0000313" key="8">
    <source>
        <dbReference type="EMBL" id="ANH80443.1"/>
    </source>
</evidence>
<reference evidence="8 9" key="1">
    <citation type="submission" date="2016-05" db="EMBL/GenBank/DDBJ databases">
        <title>Niabella ginsenosidivorans BS26 whole genome sequencing.</title>
        <authorList>
            <person name="Im W.T."/>
            <person name="Siddiqi M.Z."/>
        </authorList>
    </citation>
    <scope>NUCLEOTIDE SEQUENCE [LARGE SCALE GENOMIC DNA]</scope>
    <source>
        <strain evidence="8 9">BS26</strain>
    </source>
</reference>
<dbReference type="InterPro" id="IPR003423">
    <property type="entry name" value="OMP_efflux"/>
</dbReference>
<keyword evidence="7" id="KW-0998">Cell outer membrane</keyword>
<keyword evidence="5" id="KW-0812">Transmembrane</keyword>
<evidence type="ECO:0000256" key="7">
    <source>
        <dbReference type="ARBA" id="ARBA00023237"/>
    </source>
</evidence>
<evidence type="ECO:0000313" key="9">
    <source>
        <dbReference type="Proteomes" id="UP000077667"/>
    </source>
</evidence>
<dbReference type="Pfam" id="PF02321">
    <property type="entry name" value="OEP"/>
    <property type="match status" value="1"/>
</dbReference>
<evidence type="ECO:0008006" key="10">
    <source>
        <dbReference type="Google" id="ProtNLM"/>
    </source>
</evidence>
<dbReference type="SUPFAM" id="SSF56954">
    <property type="entry name" value="Outer membrane efflux proteins (OEP)"/>
    <property type="match status" value="1"/>
</dbReference>
<keyword evidence="9" id="KW-1185">Reference proteome</keyword>
<proteinExistence type="inferred from homology"/>
<evidence type="ECO:0000256" key="2">
    <source>
        <dbReference type="ARBA" id="ARBA00007613"/>
    </source>
</evidence>
<organism evidence="8 9">
    <name type="scientific">Niabella ginsenosidivorans</name>
    <dbReference type="NCBI Taxonomy" id="1176587"/>
    <lineage>
        <taxon>Bacteria</taxon>
        <taxon>Pseudomonadati</taxon>
        <taxon>Bacteroidota</taxon>
        <taxon>Chitinophagia</taxon>
        <taxon>Chitinophagales</taxon>
        <taxon>Chitinophagaceae</taxon>
        <taxon>Niabella</taxon>
    </lineage>
</organism>
<evidence type="ECO:0000256" key="5">
    <source>
        <dbReference type="ARBA" id="ARBA00022692"/>
    </source>
</evidence>
<evidence type="ECO:0000256" key="6">
    <source>
        <dbReference type="ARBA" id="ARBA00023136"/>
    </source>
</evidence>
<comment type="similarity">
    <text evidence="2">Belongs to the outer membrane factor (OMF) (TC 1.B.17) family.</text>
</comment>
<accession>A0A1A9HYW2</accession>
<evidence type="ECO:0000256" key="1">
    <source>
        <dbReference type="ARBA" id="ARBA00004442"/>
    </source>
</evidence>
<keyword evidence="3" id="KW-0813">Transport</keyword>
<dbReference type="PANTHER" id="PTHR30026">
    <property type="entry name" value="OUTER MEMBRANE PROTEIN TOLC"/>
    <property type="match status" value="1"/>
</dbReference>
<dbReference type="AlphaFoldDB" id="A0A1A9HYW2"/>
<gene>
    <name evidence="8" type="ORF">A8C56_05065</name>
</gene>
<name>A0A1A9HYW2_9BACT</name>
<dbReference type="GO" id="GO:0009279">
    <property type="term" value="C:cell outer membrane"/>
    <property type="evidence" value="ECO:0007669"/>
    <property type="project" value="UniProtKB-SubCell"/>
</dbReference>
<comment type="subcellular location">
    <subcellularLocation>
        <location evidence="1">Cell outer membrane</location>
    </subcellularLocation>
</comment>
<dbReference type="EMBL" id="CP015772">
    <property type="protein sequence ID" value="ANH80443.1"/>
    <property type="molecule type" value="Genomic_DNA"/>
</dbReference>
<dbReference type="Proteomes" id="UP000077667">
    <property type="component" value="Chromosome"/>
</dbReference>
<dbReference type="PANTHER" id="PTHR30026:SF20">
    <property type="entry name" value="OUTER MEMBRANE PROTEIN TOLC"/>
    <property type="match status" value="1"/>
</dbReference>
<dbReference type="STRING" id="1176587.A8C56_05065"/>
<sequence>MTCFVSITALAQESIIGDIDNDLLAKYIALAKQNFPRVKAFHAREDRAKYMANAASMGWFDIINVGYYYYPNSSSKGVGGNVSPGGQIVTNGFMVGVSANIGALLSRPSTVKAAKAEVKSAKAETEEYDITLASDVRAKYYDYLSSKKQLAIRNLAAQSLKGIQADAQQKYERGEIAIDAYTTAKNSATEADAQALTAEVTYLKAKDALEGVIGAKLESIK</sequence>
<keyword evidence="6" id="KW-0472">Membrane</keyword>
<keyword evidence="4" id="KW-1134">Transmembrane beta strand</keyword>
<evidence type="ECO:0000256" key="3">
    <source>
        <dbReference type="ARBA" id="ARBA00022448"/>
    </source>
</evidence>
<dbReference type="Gene3D" id="1.20.1600.10">
    <property type="entry name" value="Outer membrane efflux proteins (OEP)"/>
    <property type="match status" value="1"/>
</dbReference>
<dbReference type="GO" id="GO:1990281">
    <property type="term" value="C:efflux pump complex"/>
    <property type="evidence" value="ECO:0007669"/>
    <property type="project" value="TreeGrafter"/>
</dbReference>
<dbReference type="GO" id="GO:0015562">
    <property type="term" value="F:efflux transmembrane transporter activity"/>
    <property type="evidence" value="ECO:0007669"/>
    <property type="project" value="InterPro"/>
</dbReference>
<dbReference type="InterPro" id="IPR051906">
    <property type="entry name" value="TolC-like"/>
</dbReference>
<dbReference type="KEGG" id="nia:A8C56_05065"/>
<evidence type="ECO:0000256" key="4">
    <source>
        <dbReference type="ARBA" id="ARBA00022452"/>
    </source>
</evidence>
<dbReference type="GO" id="GO:0015288">
    <property type="term" value="F:porin activity"/>
    <property type="evidence" value="ECO:0007669"/>
    <property type="project" value="TreeGrafter"/>
</dbReference>